<reference evidence="7" key="1">
    <citation type="journal article" date="2020" name="Stud. Mycol.">
        <title>101 Dothideomycetes genomes: a test case for predicting lifestyles and emergence of pathogens.</title>
        <authorList>
            <person name="Haridas S."/>
            <person name="Albert R."/>
            <person name="Binder M."/>
            <person name="Bloem J."/>
            <person name="Labutti K."/>
            <person name="Salamov A."/>
            <person name="Andreopoulos B."/>
            <person name="Baker S."/>
            <person name="Barry K."/>
            <person name="Bills G."/>
            <person name="Bluhm B."/>
            <person name="Cannon C."/>
            <person name="Castanera R."/>
            <person name="Culley D."/>
            <person name="Daum C."/>
            <person name="Ezra D."/>
            <person name="Gonzalez J."/>
            <person name="Henrissat B."/>
            <person name="Kuo A."/>
            <person name="Liang C."/>
            <person name="Lipzen A."/>
            <person name="Lutzoni F."/>
            <person name="Magnuson J."/>
            <person name="Mondo S."/>
            <person name="Nolan M."/>
            <person name="Ohm R."/>
            <person name="Pangilinan J."/>
            <person name="Park H.-J."/>
            <person name="Ramirez L."/>
            <person name="Alfaro M."/>
            <person name="Sun H."/>
            <person name="Tritt A."/>
            <person name="Yoshinaga Y."/>
            <person name="Zwiers L.-H."/>
            <person name="Turgeon B."/>
            <person name="Goodwin S."/>
            <person name="Spatafora J."/>
            <person name="Crous P."/>
            <person name="Grigoriev I."/>
        </authorList>
    </citation>
    <scope>NUCLEOTIDE SEQUENCE</scope>
    <source>
        <strain evidence="7">CBS 207.26</strain>
    </source>
</reference>
<keyword evidence="2 5" id="KW-0812">Transmembrane</keyword>
<dbReference type="AlphaFoldDB" id="A0A6A6DM10"/>
<evidence type="ECO:0000313" key="8">
    <source>
        <dbReference type="Proteomes" id="UP000800200"/>
    </source>
</evidence>
<evidence type="ECO:0000256" key="1">
    <source>
        <dbReference type="ARBA" id="ARBA00004141"/>
    </source>
</evidence>
<dbReference type="InterPro" id="IPR008253">
    <property type="entry name" value="Marvel"/>
</dbReference>
<evidence type="ECO:0000256" key="4">
    <source>
        <dbReference type="ARBA" id="ARBA00023136"/>
    </source>
</evidence>
<dbReference type="Proteomes" id="UP000800200">
    <property type="component" value="Unassembled WGS sequence"/>
</dbReference>
<evidence type="ECO:0000256" key="3">
    <source>
        <dbReference type="ARBA" id="ARBA00022989"/>
    </source>
</evidence>
<feature type="domain" description="MARVEL" evidence="6">
    <location>
        <begin position="6"/>
        <end position="133"/>
    </location>
</feature>
<proteinExistence type="predicted"/>
<name>A0A6A6DM10_9PEZI</name>
<protein>
    <recommendedName>
        <fullName evidence="6">MARVEL domain-containing protein</fullName>
    </recommendedName>
</protein>
<evidence type="ECO:0000256" key="5">
    <source>
        <dbReference type="SAM" id="Phobius"/>
    </source>
</evidence>
<keyword evidence="8" id="KW-1185">Reference proteome</keyword>
<comment type="subcellular location">
    <subcellularLocation>
        <location evidence="1">Membrane</location>
        <topology evidence="1">Multi-pass membrane protein</topology>
    </subcellularLocation>
</comment>
<feature type="transmembrane region" description="Helical" evidence="5">
    <location>
        <begin position="43"/>
        <end position="63"/>
    </location>
</feature>
<keyword evidence="3 5" id="KW-1133">Transmembrane helix</keyword>
<evidence type="ECO:0000313" key="7">
    <source>
        <dbReference type="EMBL" id="KAF2179468.1"/>
    </source>
</evidence>
<feature type="transmembrane region" description="Helical" evidence="5">
    <location>
        <begin position="112"/>
        <end position="137"/>
    </location>
</feature>
<evidence type="ECO:0000259" key="6">
    <source>
        <dbReference type="Pfam" id="PF01284"/>
    </source>
</evidence>
<dbReference type="PANTHER" id="PTHR37451:SF1">
    <property type="entry name" value="MARVEL DOMAIN-CONTAINING PROTEIN"/>
    <property type="match status" value="1"/>
</dbReference>
<evidence type="ECO:0000256" key="2">
    <source>
        <dbReference type="ARBA" id="ARBA00022692"/>
    </source>
</evidence>
<sequence length="158" mass="17110">MTFTFITPLRIVQCVLTIIVLGLTAYVVDAWNGPFNYSWSPSSVNFLLFTSVWTLLAVAYLAITPVHFPNLAHKWAVVAVEAITMIFWFAGWVAVAALWGDIGCGSRSGVCGAGTAAIVFGAIEWLTFVATTVMAALHIRRSARSDPKPDPTMQMQGA</sequence>
<keyword evidence="4 5" id="KW-0472">Membrane</keyword>
<dbReference type="GO" id="GO:0016020">
    <property type="term" value="C:membrane"/>
    <property type="evidence" value="ECO:0007669"/>
    <property type="project" value="UniProtKB-SubCell"/>
</dbReference>
<gene>
    <name evidence="7" type="ORF">K469DRAFT_741555</name>
</gene>
<dbReference type="Pfam" id="PF01284">
    <property type="entry name" value="MARVEL"/>
    <property type="match status" value="1"/>
</dbReference>
<dbReference type="OrthoDB" id="2117453at2759"/>
<feature type="transmembrane region" description="Helical" evidence="5">
    <location>
        <begin position="12"/>
        <end position="31"/>
    </location>
</feature>
<dbReference type="EMBL" id="ML994666">
    <property type="protein sequence ID" value="KAF2179468.1"/>
    <property type="molecule type" value="Genomic_DNA"/>
</dbReference>
<feature type="transmembrane region" description="Helical" evidence="5">
    <location>
        <begin position="75"/>
        <end position="100"/>
    </location>
</feature>
<accession>A0A6A6DM10</accession>
<organism evidence="7 8">
    <name type="scientific">Zopfia rhizophila CBS 207.26</name>
    <dbReference type="NCBI Taxonomy" id="1314779"/>
    <lineage>
        <taxon>Eukaryota</taxon>
        <taxon>Fungi</taxon>
        <taxon>Dikarya</taxon>
        <taxon>Ascomycota</taxon>
        <taxon>Pezizomycotina</taxon>
        <taxon>Dothideomycetes</taxon>
        <taxon>Dothideomycetes incertae sedis</taxon>
        <taxon>Zopfiaceae</taxon>
        <taxon>Zopfia</taxon>
    </lineage>
</organism>
<dbReference type="PANTHER" id="PTHR37451">
    <property type="entry name" value="MARVEL DOMAIN"/>
    <property type="match status" value="1"/>
</dbReference>